<keyword evidence="1" id="KW-1133">Transmembrane helix</keyword>
<sequence length="230" mass="24251">MTPSVGTVRLRGELFLNLLGKNIPLFFIVGVQFVVKFSWVEGQTFERNCGAPVLGLPGDQFCGLLCGVGTTATCRAGDGLCQCDSTCGAALPTPLFEPTFCPPSPIAPVDSVLTRAQCNAMCRTVCIGGLGEACELPAAIAPPDLYVSVCACYCPNCDVTTVATPTSSTVSLALVPNPVGPFKVKKLIKLGLLLFFRKLVKLVALEILAISTFCWYFSDLASRVGGGWTS</sequence>
<keyword evidence="1" id="KW-0812">Transmembrane</keyword>
<gene>
    <name evidence="2" type="ORF">Fcan01_26452</name>
</gene>
<reference evidence="2 3" key="1">
    <citation type="submission" date="2015-12" db="EMBL/GenBank/DDBJ databases">
        <title>The genome of Folsomia candida.</title>
        <authorList>
            <person name="Faddeeva A."/>
            <person name="Derks M.F."/>
            <person name="Anvar Y."/>
            <person name="Smit S."/>
            <person name="Van Straalen N."/>
            <person name="Roelofs D."/>
        </authorList>
    </citation>
    <scope>NUCLEOTIDE SEQUENCE [LARGE SCALE GENOMIC DNA]</scope>
    <source>
        <strain evidence="2 3">VU population</strain>
        <tissue evidence="2">Whole body</tissue>
    </source>
</reference>
<accession>A0A226D220</accession>
<feature type="transmembrane region" description="Helical" evidence="1">
    <location>
        <begin position="14"/>
        <end position="35"/>
    </location>
</feature>
<dbReference type="EMBL" id="LNIX01000043">
    <property type="protein sequence ID" value="OXA38767.1"/>
    <property type="molecule type" value="Genomic_DNA"/>
</dbReference>
<name>A0A226D220_FOLCA</name>
<evidence type="ECO:0000313" key="3">
    <source>
        <dbReference type="Proteomes" id="UP000198287"/>
    </source>
</evidence>
<dbReference type="Proteomes" id="UP000198287">
    <property type="component" value="Unassembled WGS sequence"/>
</dbReference>
<keyword evidence="1" id="KW-0472">Membrane</keyword>
<evidence type="ECO:0000313" key="2">
    <source>
        <dbReference type="EMBL" id="OXA38767.1"/>
    </source>
</evidence>
<comment type="caution">
    <text evidence="2">The sequence shown here is derived from an EMBL/GenBank/DDBJ whole genome shotgun (WGS) entry which is preliminary data.</text>
</comment>
<evidence type="ECO:0000256" key="1">
    <source>
        <dbReference type="SAM" id="Phobius"/>
    </source>
</evidence>
<organism evidence="2 3">
    <name type="scientific">Folsomia candida</name>
    <name type="common">Springtail</name>
    <dbReference type="NCBI Taxonomy" id="158441"/>
    <lineage>
        <taxon>Eukaryota</taxon>
        <taxon>Metazoa</taxon>
        <taxon>Ecdysozoa</taxon>
        <taxon>Arthropoda</taxon>
        <taxon>Hexapoda</taxon>
        <taxon>Collembola</taxon>
        <taxon>Entomobryomorpha</taxon>
        <taxon>Isotomoidea</taxon>
        <taxon>Isotomidae</taxon>
        <taxon>Proisotominae</taxon>
        <taxon>Folsomia</taxon>
    </lineage>
</organism>
<proteinExistence type="predicted"/>
<dbReference type="AlphaFoldDB" id="A0A226D220"/>
<protein>
    <submittedName>
        <fullName evidence="2">Uncharacterized protein</fullName>
    </submittedName>
</protein>
<keyword evidence="3" id="KW-1185">Reference proteome</keyword>